<keyword evidence="1" id="KW-0175">Coiled coil</keyword>
<dbReference type="KEGG" id="ego:BBD34_14810"/>
<evidence type="ECO:0000313" key="3">
    <source>
        <dbReference type="EMBL" id="OPB84635.1"/>
    </source>
</evidence>
<dbReference type="EMBL" id="MAIC01000013">
    <property type="protein sequence ID" value="OPB75968.1"/>
    <property type="molecule type" value="Genomic_DNA"/>
</dbReference>
<evidence type="ECO:0000313" key="2">
    <source>
        <dbReference type="EMBL" id="OPB75968.1"/>
    </source>
</evidence>
<sequence>MDDIELTILINQKMDLELIREIIINIKVHEPVFIIEYEHFYQIKIKSESSLWELDNGILHFFQDYEFTNNLSGGGKEIRLEISRYQCPWSTDNWGRRLENPINQKIYLVKKSQNLPARFRPKVQVLFEKQEQNYFINIVSGIIPQTNEKGFLLKDSFSALTNPNDVKVFTDKLYKTAGEAFQEGLSKLSKIVEADLEKYEAEKQKAKKELEKTPRKIIRKFISACNKNDFSTILESLSGDFKFRTNIINKEGISIDGIKEFDQYLKTESQELCAKGFKIRSNWRFTDSSIEIGVKYPPLNNNREVLQNEPLIYRQMYFVIKEERITLIRLY</sequence>
<comment type="caution">
    <text evidence="2">The sequence shown here is derived from an EMBL/GenBank/DDBJ whole genome shotgun (WGS) entry which is preliminary data.</text>
</comment>
<dbReference type="Proteomes" id="UP000190816">
    <property type="component" value="Unassembled WGS sequence"/>
</dbReference>
<protein>
    <submittedName>
        <fullName evidence="2">Uncharacterized protein</fullName>
    </submittedName>
</protein>
<reference evidence="3 4" key="2">
    <citation type="submission" date="2016-07" db="EMBL/GenBank/DDBJ databases">
        <title>Revisiting the Taxonomy of the Elizabethkingia Genus based on Whole-Genome Sequencing, Optical Mapping, and MALDI-TOF.</title>
        <authorList>
            <person name="Nicholson A.C."/>
        </authorList>
    </citation>
    <scope>NUCLEOTIDE SEQUENCE [LARGE SCALE GENOMIC DNA]</scope>
    <source>
        <strain evidence="3 4">C1558</strain>
    </source>
</reference>
<gene>
    <name evidence="2" type="ORF">BAY32_04180</name>
    <name evidence="3" type="ORF">BB021_14860</name>
</gene>
<organism evidence="2 5">
    <name type="scientific">Elizabethkingia ursingii</name>
    <dbReference type="NCBI Taxonomy" id="1756150"/>
    <lineage>
        <taxon>Bacteria</taxon>
        <taxon>Pseudomonadati</taxon>
        <taxon>Bacteroidota</taxon>
        <taxon>Flavobacteriia</taxon>
        <taxon>Flavobacteriales</taxon>
        <taxon>Weeksellaceae</taxon>
        <taxon>Elizabethkingia</taxon>
    </lineage>
</organism>
<dbReference type="AlphaFoldDB" id="A0AAJ3NCK6"/>
<proteinExistence type="predicted"/>
<reference evidence="2 5" key="1">
    <citation type="submission" date="2016-06" db="EMBL/GenBank/DDBJ databases">
        <authorList>
            <person name="Nicholson A.C."/>
        </authorList>
    </citation>
    <scope>NUCLEOTIDE SEQUENCE [LARGE SCALE GENOMIC DNA]</scope>
    <source>
        <strain evidence="2 5">G4123</strain>
    </source>
</reference>
<name>A0AAJ3NCK6_9FLAO</name>
<accession>A0AAJ3NCK6</accession>
<evidence type="ECO:0000313" key="4">
    <source>
        <dbReference type="Proteomes" id="UP000190016"/>
    </source>
</evidence>
<dbReference type="EMBL" id="MBDS01000019">
    <property type="protein sequence ID" value="OPB84635.1"/>
    <property type="molecule type" value="Genomic_DNA"/>
</dbReference>
<dbReference type="RefSeq" id="WP_078404219.1">
    <property type="nucleotide sequence ID" value="NZ_CP016377.1"/>
</dbReference>
<feature type="coiled-coil region" evidence="1">
    <location>
        <begin position="189"/>
        <end position="216"/>
    </location>
</feature>
<dbReference type="Proteomes" id="UP000190016">
    <property type="component" value="Unassembled WGS sequence"/>
</dbReference>
<evidence type="ECO:0000313" key="5">
    <source>
        <dbReference type="Proteomes" id="UP000190816"/>
    </source>
</evidence>
<keyword evidence="4" id="KW-1185">Reference proteome</keyword>
<evidence type="ECO:0000256" key="1">
    <source>
        <dbReference type="SAM" id="Coils"/>
    </source>
</evidence>